<evidence type="ECO:0000313" key="2">
    <source>
        <dbReference type="EMBL" id="CAD6189359.1"/>
    </source>
</evidence>
<dbReference type="Proteomes" id="UP000835052">
    <property type="component" value="Unassembled WGS sequence"/>
</dbReference>
<keyword evidence="3" id="KW-1185">Reference proteome</keyword>
<reference evidence="2" key="1">
    <citation type="submission" date="2020-10" db="EMBL/GenBank/DDBJ databases">
        <authorList>
            <person name="Kikuchi T."/>
        </authorList>
    </citation>
    <scope>NUCLEOTIDE SEQUENCE</scope>
    <source>
        <strain evidence="2">NKZ352</strain>
    </source>
</reference>
<evidence type="ECO:0000313" key="3">
    <source>
        <dbReference type="Proteomes" id="UP000835052"/>
    </source>
</evidence>
<sequence length="123" mass="13915">MERCGRQTRQKTDGQHRLRQGVDTGVPSAHPSLFSASASRNTLKSSTDVSEMSGKGRKRSCKSDSDYEEDEALGDCFVAKSIEISTRIRSGCLHCCHCMYMRIARVVFNWRVYLCNLFSLTLR</sequence>
<name>A0A8S1H0Q6_9PELO</name>
<evidence type="ECO:0000256" key="1">
    <source>
        <dbReference type="SAM" id="MobiDB-lite"/>
    </source>
</evidence>
<comment type="caution">
    <text evidence="2">The sequence shown here is derived from an EMBL/GenBank/DDBJ whole genome shotgun (WGS) entry which is preliminary data.</text>
</comment>
<gene>
    <name evidence="2" type="ORF">CAUJ_LOCUS5278</name>
</gene>
<protein>
    <submittedName>
        <fullName evidence="2">Uncharacterized protein</fullName>
    </submittedName>
</protein>
<dbReference type="AlphaFoldDB" id="A0A8S1H0Q6"/>
<feature type="compositionally biased region" description="Basic and acidic residues" evidence="1">
    <location>
        <begin position="1"/>
        <end position="16"/>
    </location>
</feature>
<feature type="compositionally biased region" description="Polar residues" evidence="1">
    <location>
        <begin position="34"/>
        <end position="50"/>
    </location>
</feature>
<proteinExistence type="predicted"/>
<accession>A0A8S1H0Q6</accession>
<dbReference type="EMBL" id="CAJGYM010000010">
    <property type="protein sequence ID" value="CAD6189359.1"/>
    <property type="molecule type" value="Genomic_DNA"/>
</dbReference>
<feature type="region of interest" description="Disordered" evidence="1">
    <location>
        <begin position="1"/>
        <end position="70"/>
    </location>
</feature>
<organism evidence="2 3">
    <name type="scientific">Caenorhabditis auriculariae</name>
    <dbReference type="NCBI Taxonomy" id="2777116"/>
    <lineage>
        <taxon>Eukaryota</taxon>
        <taxon>Metazoa</taxon>
        <taxon>Ecdysozoa</taxon>
        <taxon>Nematoda</taxon>
        <taxon>Chromadorea</taxon>
        <taxon>Rhabditida</taxon>
        <taxon>Rhabditina</taxon>
        <taxon>Rhabditomorpha</taxon>
        <taxon>Rhabditoidea</taxon>
        <taxon>Rhabditidae</taxon>
        <taxon>Peloderinae</taxon>
        <taxon>Caenorhabditis</taxon>
    </lineage>
</organism>